<dbReference type="KEGG" id="pnd:Pla175_28820"/>
<organism evidence="1 2">
    <name type="scientific">Pirellulimonas nuda</name>
    <dbReference type="NCBI Taxonomy" id="2528009"/>
    <lineage>
        <taxon>Bacteria</taxon>
        <taxon>Pseudomonadati</taxon>
        <taxon>Planctomycetota</taxon>
        <taxon>Planctomycetia</taxon>
        <taxon>Pirellulales</taxon>
        <taxon>Lacipirellulaceae</taxon>
        <taxon>Pirellulimonas</taxon>
    </lineage>
</organism>
<keyword evidence="2" id="KW-1185">Reference proteome</keyword>
<proteinExistence type="predicted"/>
<gene>
    <name evidence="1" type="ORF">Pla175_28820</name>
</gene>
<dbReference type="RefSeq" id="WP_145286144.1">
    <property type="nucleotide sequence ID" value="NZ_CP036291.1"/>
</dbReference>
<accession>A0A518DDD3</accession>
<protein>
    <submittedName>
        <fullName evidence="1">Uncharacterized protein</fullName>
    </submittedName>
</protein>
<reference evidence="1 2" key="1">
    <citation type="submission" date="2019-02" db="EMBL/GenBank/DDBJ databases">
        <title>Deep-cultivation of Planctomycetes and their phenomic and genomic characterization uncovers novel biology.</title>
        <authorList>
            <person name="Wiegand S."/>
            <person name="Jogler M."/>
            <person name="Boedeker C."/>
            <person name="Pinto D."/>
            <person name="Vollmers J."/>
            <person name="Rivas-Marin E."/>
            <person name="Kohn T."/>
            <person name="Peeters S.H."/>
            <person name="Heuer A."/>
            <person name="Rast P."/>
            <person name="Oberbeckmann S."/>
            <person name="Bunk B."/>
            <person name="Jeske O."/>
            <person name="Meyerdierks A."/>
            <person name="Storesund J.E."/>
            <person name="Kallscheuer N."/>
            <person name="Luecker S."/>
            <person name="Lage O.M."/>
            <person name="Pohl T."/>
            <person name="Merkel B.J."/>
            <person name="Hornburger P."/>
            <person name="Mueller R.-W."/>
            <person name="Bruemmer F."/>
            <person name="Labrenz M."/>
            <person name="Spormann A.M."/>
            <person name="Op den Camp H."/>
            <person name="Overmann J."/>
            <person name="Amann R."/>
            <person name="Jetten M.S.M."/>
            <person name="Mascher T."/>
            <person name="Medema M.H."/>
            <person name="Devos D.P."/>
            <person name="Kaster A.-K."/>
            <person name="Ovreas L."/>
            <person name="Rohde M."/>
            <person name="Galperin M.Y."/>
            <person name="Jogler C."/>
        </authorList>
    </citation>
    <scope>NUCLEOTIDE SEQUENCE [LARGE SCALE GENOMIC DNA]</scope>
    <source>
        <strain evidence="1 2">Pla175</strain>
    </source>
</reference>
<sequence>MPWRTRRNGARYFYESIRVNGATRDVYWGAGPEAQQRAAEIEAQKLHRRRATELTRTLRARSAAVRRANQQLKNQVTQAALAAGFQKRHGRWRTR</sequence>
<dbReference type="EMBL" id="CP036291">
    <property type="protein sequence ID" value="QDU89491.1"/>
    <property type="molecule type" value="Genomic_DNA"/>
</dbReference>
<dbReference type="AlphaFoldDB" id="A0A518DDD3"/>
<evidence type="ECO:0000313" key="2">
    <source>
        <dbReference type="Proteomes" id="UP000317429"/>
    </source>
</evidence>
<name>A0A518DDD3_9BACT</name>
<evidence type="ECO:0000313" key="1">
    <source>
        <dbReference type="EMBL" id="QDU89491.1"/>
    </source>
</evidence>
<dbReference type="Proteomes" id="UP000317429">
    <property type="component" value="Chromosome"/>
</dbReference>